<sequence length="65" mass="7156">MGRQDDHPRPRVVPPITRVVPPITRAAPSITRDARPVTRISRFVGGGSPVHLPSDRPLWTPTKEG</sequence>
<evidence type="ECO:0000313" key="3">
    <source>
        <dbReference type="Proteomes" id="UP000286716"/>
    </source>
</evidence>
<evidence type="ECO:0000256" key="1">
    <source>
        <dbReference type="SAM" id="MobiDB-lite"/>
    </source>
</evidence>
<evidence type="ECO:0000313" key="2">
    <source>
        <dbReference type="EMBL" id="RSM35527.1"/>
    </source>
</evidence>
<proteinExistence type="predicted"/>
<keyword evidence="3" id="KW-1185">Reference proteome</keyword>
<dbReference type="EMBL" id="QHHU01000104">
    <property type="protein sequence ID" value="RSM35527.1"/>
    <property type="molecule type" value="Genomic_DNA"/>
</dbReference>
<dbReference type="Proteomes" id="UP000286716">
    <property type="component" value="Unassembled WGS sequence"/>
</dbReference>
<comment type="caution">
    <text evidence="2">The sequence shown here is derived from an EMBL/GenBank/DDBJ whole genome shotgun (WGS) entry which is preliminary data.</text>
</comment>
<reference evidence="2 3" key="1">
    <citation type="submission" date="2018-05" db="EMBL/GenBank/DDBJ databases">
        <title>Evolution of GPA BGCs.</title>
        <authorList>
            <person name="Waglechner N."/>
            <person name="Wright G.D."/>
        </authorList>
    </citation>
    <scope>NUCLEOTIDE SEQUENCE [LARGE SCALE GENOMIC DNA]</scope>
    <source>
        <strain evidence="2 3">DSM 5908</strain>
    </source>
</reference>
<organism evidence="2 3">
    <name type="scientific">Amycolatopsis balhimycina DSM 5908</name>
    <dbReference type="NCBI Taxonomy" id="1081091"/>
    <lineage>
        <taxon>Bacteria</taxon>
        <taxon>Bacillati</taxon>
        <taxon>Actinomycetota</taxon>
        <taxon>Actinomycetes</taxon>
        <taxon>Pseudonocardiales</taxon>
        <taxon>Pseudonocardiaceae</taxon>
        <taxon>Amycolatopsis</taxon>
    </lineage>
</organism>
<gene>
    <name evidence="2" type="ORF">DMA12_44115</name>
</gene>
<accession>A0A428VXK3</accession>
<dbReference type="AlphaFoldDB" id="A0A428VXK3"/>
<name>A0A428VXK3_AMYBA</name>
<feature type="region of interest" description="Disordered" evidence="1">
    <location>
        <begin position="45"/>
        <end position="65"/>
    </location>
</feature>
<protein>
    <submittedName>
        <fullName evidence="2">Uncharacterized protein</fullName>
    </submittedName>
</protein>